<evidence type="ECO:0000256" key="7">
    <source>
        <dbReference type="SAM" id="Coils"/>
    </source>
</evidence>
<evidence type="ECO:0000256" key="2">
    <source>
        <dbReference type="ARBA" id="ARBA00011738"/>
    </source>
</evidence>
<dbReference type="AlphaFoldDB" id="A0A1R3ITM4"/>
<dbReference type="EMBL" id="AWWV01009538">
    <property type="protein sequence ID" value="OMO85925.1"/>
    <property type="molecule type" value="Genomic_DNA"/>
</dbReference>
<reference evidence="9 10" key="1">
    <citation type="submission" date="2013-09" db="EMBL/GenBank/DDBJ databases">
        <title>Corchorus capsularis genome sequencing.</title>
        <authorList>
            <person name="Alam M."/>
            <person name="Haque M.S."/>
            <person name="Islam M.S."/>
            <person name="Emdad E.M."/>
            <person name="Islam M.M."/>
            <person name="Ahmed B."/>
            <person name="Halim A."/>
            <person name="Hossen Q.M.M."/>
            <person name="Hossain M.Z."/>
            <person name="Ahmed R."/>
            <person name="Khan M.M."/>
            <person name="Islam R."/>
            <person name="Rashid M.M."/>
            <person name="Khan S.A."/>
            <person name="Rahman M.S."/>
            <person name="Alam M."/>
        </authorList>
    </citation>
    <scope>NUCLEOTIDE SEQUENCE [LARGE SCALE GENOMIC DNA]</scope>
    <source>
        <strain evidence="10">cv. CVL-1</strain>
        <tissue evidence="9">Whole seedling</tissue>
    </source>
</reference>
<dbReference type="GO" id="GO:0090575">
    <property type="term" value="C:RNA polymerase II transcription regulator complex"/>
    <property type="evidence" value="ECO:0007669"/>
    <property type="project" value="TreeGrafter"/>
</dbReference>
<comment type="caution">
    <text evidence="9">The sequence shown here is derived from an EMBL/GenBank/DDBJ whole genome shotgun (WGS) entry which is preliminary data.</text>
</comment>
<keyword evidence="5" id="KW-0804">Transcription</keyword>
<protein>
    <recommendedName>
        <fullName evidence="8">BHLH domain-containing protein</fullName>
    </recommendedName>
</protein>
<accession>A0A1R3ITM4</accession>
<keyword evidence="3" id="KW-0805">Transcription regulation</keyword>
<evidence type="ECO:0000259" key="8">
    <source>
        <dbReference type="PROSITE" id="PS50888"/>
    </source>
</evidence>
<dbReference type="SMART" id="SM00353">
    <property type="entry name" value="HLH"/>
    <property type="match status" value="1"/>
</dbReference>
<evidence type="ECO:0000256" key="5">
    <source>
        <dbReference type="ARBA" id="ARBA00023163"/>
    </source>
</evidence>
<dbReference type="PANTHER" id="PTHR13935">
    <property type="entry name" value="ACHAETE-SCUTE TRANSCRIPTION FACTOR-RELATED"/>
    <property type="match status" value="1"/>
</dbReference>
<evidence type="ECO:0000256" key="3">
    <source>
        <dbReference type="ARBA" id="ARBA00023015"/>
    </source>
</evidence>
<dbReference type="STRING" id="210143.A0A1R3ITM4"/>
<organism evidence="9 10">
    <name type="scientific">Corchorus capsularis</name>
    <name type="common">Jute</name>
    <dbReference type="NCBI Taxonomy" id="210143"/>
    <lineage>
        <taxon>Eukaryota</taxon>
        <taxon>Viridiplantae</taxon>
        <taxon>Streptophyta</taxon>
        <taxon>Embryophyta</taxon>
        <taxon>Tracheophyta</taxon>
        <taxon>Spermatophyta</taxon>
        <taxon>Magnoliopsida</taxon>
        <taxon>eudicotyledons</taxon>
        <taxon>Gunneridae</taxon>
        <taxon>Pentapetalae</taxon>
        <taxon>rosids</taxon>
        <taxon>malvids</taxon>
        <taxon>Malvales</taxon>
        <taxon>Malvaceae</taxon>
        <taxon>Grewioideae</taxon>
        <taxon>Apeibeae</taxon>
        <taxon>Corchorus</taxon>
    </lineage>
</organism>
<keyword evidence="6" id="KW-0539">Nucleus</keyword>
<dbReference type="GO" id="GO:0000981">
    <property type="term" value="F:DNA-binding transcription factor activity, RNA polymerase II-specific"/>
    <property type="evidence" value="ECO:0007669"/>
    <property type="project" value="TreeGrafter"/>
</dbReference>
<dbReference type="InterPro" id="IPR011598">
    <property type="entry name" value="bHLH_dom"/>
</dbReference>
<dbReference type="OrthoDB" id="1935281at2759"/>
<dbReference type="SUPFAM" id="SSF47459">
    <property type="entry name" value="HLH, helix-loop-helix DNA-binding domain"/>
    <property type="match status" value="1"/>
</dbReference>
<keyword evidence="4" id="KW-0238">DNA-binding</keyword>
<dbReference type="InterPro" id="IPR036638">
    <property type="entry name" value="HLH_DNA-bd_sf"/>
</dbReference>
<dbReference type="InterPro" id="IPR015660">
    <property type="entry name" value="MASH1/Ascl1a-like"/>
</dbReference>
<sequence length="268" mass="29893">MFSLQQSDDLVYQILSNSSQHKIPQDLIFGNHHASVEKGCSPSDDIQPIIIGSSSNTMKKTRRRKLCQTDEGLAAASACDKYKKQKLHREIERQRRQDMASLYASLRSLLPHEYIKGKRSMSDHMNEAVKYIKHLENKVKELDVKRDELKRVGNLGALGSGITQSSNHDCFIIQPTLIGVEIMFRSGLEGKGLPLSRVLAAIVNEGLHVVSCVSAKSEDYLLHTIQTEVNDLSSINLPELQQRLSKASEVVTNKSHNAQGVSNILVNH</sequence>
<proteinExistence type="predicted"/>
<feature type="coiled-coil region" evidence="7">
    <location>
        <begin position="125"/>
        <end position="152"/>
    </location>
</feature>
<dbReference type="PROSITE" id="PS50888">
    <property type="entry name" value="BHLH"/>
    <property type="match status" value="1"/>
</dbReference>
<evidence type="ECO:0000256" key="6">
    <source>
        <dbReference type="ARBA" id="ARBA00023242"/>
    </source>
</evidence>
<dbReference type="PANTHER" id="PTHR13935:SF168">
    <property type="entry name" value="TRANSCRIPTION FACTOR BHLH55-LIKE"/>
    <property type="match status" value="1"/>
</dbReference>
<dbReference type="GO" id="GO:0046983">
    <property type="term" value="F:protein dimerization activity"/>
    <property type="evidence" value="ECO:0007669"/>
    <property type="project" value="InterPro"/>
</dbReference>
<dbReference type="CDD" id="cd18914">
    <property type="entry name" value="bHLH_AtORG2_like"/>
    <property type="match status" value="1"/>
</dbReference>
<feature type="domain" description="BHLH" evidence="8">
    <location>
        <begin position="83"/>
        <end position="135"/>
    </location>
</feature>
<dbReference type="Pfam" id="PF00010">
    <property type="entry name" value="HLH"/>
    <property type="match status" value="1"/>
</dbReference>
<comment type="subunit">
    <text evidence="2">Homodimer.</text>
</comment>
<evidence type="ECO:0000256" key="4">
    <source>
        <dbReference type="ARBA" id="ARBA00023125"/>
    </source>
</evidence>
<dbReference type="FunFam" id="4.10.280.10:FF:000085">
    <property type="entry name" value="Transcription factor bHLH126"/>
    <property type="match status" value="1"/>
</dbReference>
<name>A0A1R3ITM4_COCAP</name>
<keyword evidence="10" id="KW-1185">Reference proteome</keyword>
<evidence type="ECO:0000313" key="10">
    <source>
        <dbReference type="Proteomes" id="UP000188268"/>
    </source>
</evidence>
<evidence type="ECO:0000313" key="9">
    <source>
        <dbReference type="EMBL" id="OMO85925.1"/>
    </source>
</evidence>
<dbReference type="OMA" id="WMHRETE"/>
<dbReference type="GO" id="GO:0000977">
    <property type="term" value="F:RNA polymerase II transcription regulatory region sequence-specific DNA binding"/>
    <property type="evidence" value="ECO:0007669"/>
    <property type="project" value="TreeGrafter"/>
</dbReference>
<dbReference type="Proteomes" id="UP000188268">
    <property type="component" value="Unassembled WGS sequence"/>
</dbReference>
<gene>
    <name evidence="9" type="ORF">CCACVL1_09915</name>
</gene>
<comment type="subcellular location">
    <subcellularLocation>
        <location evidence="1">Nucleus</location>
    </subcellularLocation>
</comment>
<keyword evidence="7" id="KW-0175">Coiled coil</keyword>
<dbReference type="Gene3D" id="4.10.280.10">
    <property type="entry name" value="Helix-loop-helix DNA-binding domain"/>
    <property type="match status" value="1"/>
</dbReference>
<evidence type="ECO:0000256" key="1">
    <source>
        <dbReference type="ARBA" id="ARBA00004123"/>
    </source>
</evidence>
<dbReference type="Gramene" id="OMO85925">
    <property type="protein sequence ID" value="OMO85925"/>
    <property type="gene ID" value="CCACVL1_09915"/>
</dbReference>